<comment type="subcellular location">
    <subcellularLocation>
        <location evidence="1">Cell inner membrane</location>
        <topology evidence="1">Multi-pass membrane protein</topology>
    </subcellularLocation>
    <subcellularLocation>
        <location evidence="8">Cell membrane</location>
        <topology evidence="8">Multi-pass membrane protein</topology>
    </subcellularLocation>
</comment>
<evidence type="ECO:0000256" key="1">
    <source>
        <dbReference type="ARBA" id="ARBA00004429"/>
    </source>
</evidence>
<feature type="transmembrane region" description="Helical" evidence="8">
    <location>
        <begin position="82"/>
        <end position="110"/>
    </location>
</feature>
<dbReference type="CDD" id="cd06261">
    <property type="entry name" value="TM_PBP2"/>
    <property type="match status" value="2"/>
</dbReference>
<feature type="domain" description="ABC transmembrane type-1" evidence="9">
    <location>
        <begin position="84"/>
        <end position="280"/>
    </location>
</feature>
<dbReference type="GO" id="GO:0055085">
    <property type="term" value="P:transmembrane transport"/>
    <property type="evidence" value="ECO:0007669"/>
    <property type="project" value="InterPro"/>
</dbReference>
<keyword evidence="5 8" id="KW-0812">Transmembrane</keyword>
<feature type="transmembrane region" description="Helical" evidence="8">
    <location>
        <begin position="41"/>
        <end position="62"/>
    </location>
</feature>
<feature type="domain" description="ABC transmembrane type-1" evidence="9">
    <location>
        <begin position="351"/>
        <end position="541"/>
    </location>
</feature>
<evidence type="ECO:0000256" key="8">
    <source>
        <dbReference type="RuleBase" id="RU363032"/>
    </source>
</evidence>
<proteinExistence type="inferred from homology"/>
<feature type="transmembrane region" description="Helical" evidence="8">
    <location>
        <begin position="207"/>
        <end position="232"/>
    </location>
</feature>
<reference evidence="10 11" key="1">
    <citation type="submission" date="2019-10" db="EMBL/GenBank/DDBJ databases">
        <title>Whole-genome sequence of the extremophile Heliorestis acidaminivorans DSM 24790.</title>
        <authorList>
            <person name="Kyndt J.A."/>
            <person name="Meyer T.E."/>
        </authorList>
    </citation>
    <scope>NUCLEOTIDE SEQUENCE [LARGE SCALE GENOMIC DNA]</scope>
    <source>
        <strain evidence="10 11">DSM 24790</strain>
    </source>
</reference>
<dbReference type="Gene3D" id="1.10.3720.10">
    <property type="entry name" value="MetI-like"/>
    <property type="match status" value="2"/>
</dbReference>
<feature type="transmembrane region" description="Helical" evidence="8">
    <location>
        <begin position="465"/>
        <end position="490"/>
    </location>
</feature>
<dbReference type="GO" id="GO:0005886">
    <property type="term" value="C:plasma membrane"/>
    <property type="evidence" value="ECO:0007669"/>
    <property type="project" value="UniProtKB-SubCell"/>
</dbReference>
<keyword evidence="7 8" id="KW-0472">Membrane</keyword>
<dbReference type="AlphaFoldDB" id="A0A6I0EU39"/>
<evidence type="ECO:0000313" key="11">
    <source>
        <dbReference type="Proteomes" id="UP000468766"/>
    </source>
</evidence>
<evidence type="ECO:0000256" key="4">
    <source>
        <dbReference type="ARBA" id="ARBA00022519"/>
    </source>
</evidence>
<dbReference type="EMBL" id="WBXO01000014">
    <property type="protein sequence ID" value="KAB2951167.1"/>
    <property type="molecule type" value="Genomic_DNA"/>
</dbReference>
<feature type="transmembrane region" description="Helical" evidence="8">
    <location>
        <begin position="416"/>
        <end position="433"/>
    </location>
</feature>
<comment type="similarity">
    <text evidence="8">Belongs to the binding-protein-dependent transport system permease family.</text>
</comment>
<dbReference type="PANTHER" id="PTHR43357:SF3">
    <property type="entry name" value="FE(3+)-TRANSPORT SYSTEM PERMEASE PROTEIN FBPB 2"/>
    <property type="match status" value="1"/>
</dbReference>
<dbReference type="InterPro" id="IPR035906">
    <property type="entry name" value="MetI-like_sf"/>
</dbReference>
<keyword evidence="2 8" id="KW-0813">Transport</keyword>
<evidence type="ECO:0000256" key="3">
    <source>
        <dbReference type="ARBA" id="ARBA00022475"/>
    </source>
</evidence>
<feature type="transmembrane region" description="Helical" evidence="8">
    <location>
        <begin position="163"/>
        <end position="186"/>
    </location>
</feature>
<accession>A0A6I0EU39</accession>
<feature type="transmembrane region" description="Helical" evidence="8">
    <location>
        <begin position="522"/>
        <end position="542"/>
    </location>
</feature>
<protein>
    <submittedName>
        <fullName evidence="10">Iron ABC transporter permease</fullName>
    </submittedName>
</protein>
<name>A0A6I0EU39_9FIRM</name>
<dbReference type="SUPFAM" id="SSF161098">
    <property type="entry name" value="MetI-like"/>
    <property type="match status" value="2"/>
</dbReference>
<evidence type="ECO:0000313" key="10">
    <source>
        <dbReference type="EMBL" id="KAB2951167.1"/>
    </source>
</evidence>
<dbReference type="InterPro" id="IPR000515">
    <property type="entry name" value="MetI-like"/>
</dbReference>
<dbReference type="PANTHER" id="PTHR43357">
    <property type="entry name" value="INNER MEMBRANE ABC TRANSPORTER PERMEASE PROTEIN YDCV"/>
    <property type="match status" value="1"/>
</dbReference>
<feature type="transmembrane region" description="Helical" evidence="8">
    <location>
        <begin position="390"/>
        <end position="410"/>
    </location>
</feature>
<feature type="transmembrane region" description="Helical" evidence="8">
    <location>
        <begin position="311"/>
        <end position="334"/>
    </location>
</feature>
<dbReference type="Proteomes" id="UP000468766">
    <property type="component" value="Unassembled WGS sequence"/>
</dbReference>
<keyword evidence="4" id="KW-0997">Cell inner membrane</keyword>
<organism evidence="10 11">
    <name type="scientific">Heliorestis acidaminivorans</name>
    <dbReference type="NCBI Taxonomy" id="553427"/>
    <lineage>
        <taxon>Bacteria</taxon>
        <taxon>Bacillati</taxon>
        <taxon>Bacillota</taxon>
        <taxon>Clostridia</taxon>
        <taxon>Eubacteriales</taxon>
        <taxon>Heliobacteriaceae</taxon>
        <taxon>Heliorestis</taxon>
    </lineage>
</organism>
<dbReference type="OrthoDB" id="9776648at2"/>
<keyword evidence="11" id="KW-1185">Reference proteome</keyword>
<feature type="transmembrane region" description="Helical" evidence="8">
    <location>
        <begin position="354"/>
        <end position="374"/>
    </location>
</feature>
<keyword evidence="3" id="KW-1003">Cell membrane</keyword>
<evidence type="ECO:0000256" key="2">
    <source>
        <dbReference type="ARBA" id="ARBA00022448"/>
    </source>
</evidence>
<dbReference type="RefSeq" id="WP_151621705.1">
    <property type="nucleotide sequence ID" value="NZ_WBXO01000014.1"/>
</dbReference>
<keyword evidence="6 8" id="KW-1133">Transmembrane helix</keyword>
<evidence type="ECO:0000259" key="9">
    <source>
        <dbReference type="PROSITE" id="PS50928"/>
    </source>
</evidence>
<evidence type="ECO:0000256" key="7">
    <source>
        <dbReference type="ARBA" id="ARBA00023136"/>
    </source>
</evidence>
<feature type="transmembrane region" description="Helical" evidence="8">
    <location>
        <begin position="260"/>
        <end position="279"/>
    </location>
</feature>
<evidence type="ECO:0000256" key="5">
    <source>
        <dbReference type="ARBA" id="ARBA00022692"/>
    </source>
</evidence>
<comment type="caution">
    <text evidence="10">The sequence shown here is derived from an EMBL/GenBank/DDBJ whole genome shotgun (WGS) entry which is preliminary data.</text>
</comment>
<gene>
    <name evidence="10" type="ORF">F9B85_13250</name>
</gene>
<sequence>MNKAPIEMMKEVNTKQEQARYTRAFSGFWLNLWKGNPPGTFLLLVSLLTGLAMLVPLSYVFIRGIQGGVDRWLNLLDTRIPILLYNTLSLTIVVTFFAIVIGLSLAWLVIRTDLPGRKTWQWLLALPLLIPPYVGAITYIIIFGPRGWVRDWLGAPLFNIYDFWGVVFVLTMFTYPYVYLITSAALKRYNLNYEEAARAAGLSYRHVFIKAVFPLLRPAIGAGAILVALYVLSDFGLVAMMRYTTFTAAIYYQMGNYDQVAAAILSVVLILITLLFIWAEAKTREKQRFYQSKGTPRQAPLIELGWWKGPLLAYASIIFGLAVFVPLSVLAYWASVGLTEGVIDQRFWGFAWNSFYMAGMASLICMFLALPVVYMKSRNPSIVSTVVDKLAYAGYALPGVIVALGIIFLFNQYIPFLYGTAALVITAYVIRFLPQNMQAADAALSQVSPRLDEAARISGFRPWQVIVKVILPLVTPGLLAGGALVFVSAMKELPATLLLRPPGMDTLAVRIWVDASEGFYQTAAPAALLLILLSIIPLRWMLSKY</sequence>
<evidence type="ECO:0000256" key="6">
    <source>
        <dbReference type="ARBA" id="ARBA00022989"/>
    </source>
</evidence>
<dbReference type="Pfam" id="PF00528">
    <property type="entry name" value="BPD_transp_1"/>
    <property type="match status" value="2"/>
</dbReference>
<feature type="transmembrane region" description="Helical" evidence="8">
    <location>
        <begin position="122"/>
        <end position="143"/>
    </location>
</feature>
<dbReference type="PROSITE" id="PS50928">
    <property type="entry name" value="ABC_TM1"/>
    <property type="match status" value="2"/>
</dbReference>